<dbReference type="EMBL" id="LR796750">
    <property type="protein sequence ID" value="CAB4163519.1"/>
    <property type="molecule type" value="Genomic_DNA"/>
</dbReference>
<protein>
    <submittedName>
        <fullName evidence="1">Uncharacterized protein</fullName>
    </submittedName>
</protein>
<name>A0A6J5NVI6_9CAUD</name>
<evidence type="ECO:0000313" key="1">
    <source>
        <dbReference type="EMBL" id="CAB4163519.1"/>
    </source>
</evidence>
<gene>
    <name evidence="1" type="ORF">UFOVP806_23</name>
</gene>
<proteinExistence type="predicted"/>
<accession>A0A6J5NVI6</accession>
<organism evidence="1">
    <name type="scientific">uncultured Caudovirales phage</name>
    <dbReference type="NCBI Taxonomy" id="2100421"/>
    <lineage>
        <taxon>Viruses</taxon>
        <taxon>Duplodnaviria</taxon>
        <taxon>Heunggongvirae</taxon>
        <taxon>Uroviricota</taxon>
        <taxon>Caudoviricetes</taxon>
        <taxon>Peduoviridae</taxon>
        <taxon>Maltschvirus</taxon>
        <taxon>Maltschvirus maltsch</taxon>
    </lineage>
</organism>
<sequence>MKLKSITLSIVLALVVSLTASCTDNQRAKMFGGTATIDLPPGRKLVSATWKDEQLWYLTRPATFGEVPVTSTLTESSSYGLLEGEVTFREW</sequence>
<reference evidence="1" key="1">
    <citation type="submission" date="2020-04" db="EMBL/GenBank/DDBJ databases">
        <authorList>
            <person name="Chiriac C."/>
            <person name="Salcher M."/>
            <person name="Ghai R."/>
            <person name="Kavagutti S V."/>
        </authorList>
    </citation>
    <scope>NUCLEOTIDE SEQUENCE</scope>
</reference>
<dbReference type="PROSITE" id="PS51257">
    <property type="entry name" value="PROKAR_LIPOPROTEIN"/>
    <property type="match status" value="1"/>
</dbReference>